<organism evidence="1 2">
    <name type="scientific">Caerostris darwini</name>
    <dbReference type="NCBI Taxonomy" id="1538125"/>
    <lineage>
        <taxon>Eukaryota</taxon>
        <taxon>Metazoa</taxon>
        <taxon>Ecdysozoa</taxon>
        <taxon>Arthropoda</taxon>
        <taxon>Chelicerata</taxon>
        <taxon>Arachnida</taxon>
        <taxon>Araneae</taxon>
        <taxon>Araneomorphae</taxon>
        <taxon>Entelegynae</taxon>
        <taxon>Araneoidea</taxon>
        <taxon>Araneidae</taxon>
        <taxon>Caerostris</taxon>
    </lineage>
</organism>
<reference evidence="1 2" key="1">
    <citation type="submission" date="2021-06" db="EMBL/GenBank/DDBJ databases">
        <title>Caerostris darwini draft genome.</title>
        <authorList>
            <person name="Kono N."/>
            <person name="Arakawa K."/>
        </authorList>
    </citation>
    <scope>NUCLEOTIDE SEQUENCE [LARGE SCALE GENOMIC DNA]</scope>
</reference>
<accession>A0AAV4UPP3</accession>
<dbReference type="AlphaFoldDB" id="A0AAV4UPP3"/>
<dbReference type="EMBL" id="BPLQ01011672">
    <property type="protein sequence ID" value="GIY59539.1"/>
    <property type="molecule type" value="Genomic_DNA"/>
</dbReference>
<dbReference type="Proteomes" id="UP001054837">
    <property type="component" value="Unassembled WGS sequence"/>
</dbReference>
<evidence type="ECO:0000313" key="2">
    <source>
        <dbReference type="Proteomes" id="UP001054837"/>
    </source>
</evidence>
<protein>
    <submittedName>
        <fullName evidence="1">Uncharacterized protein</fullName>
    </submittedName>
</protein>
<proteinExistence type="predicted"/>
<name>A0AAV4UPP3_9ARAC</name>
<comment type="caution">
    <text evidence="1">The sequence shown here is derived from an EMBL/GenBank/DDBJ whole genome shotgun (WGS) entry which is preliminary data.</text>
</comment>
<keyword evidence="2" id="KW-1185">Reference proteome</keyword>
<gene>
    <name evidence="1" type="ORF">CDAR_558401</name>
</gene>
<sequence>MILDQLKKKVSPQATDHFIDVWYDNINPEELIENMDFYDNLQTSNVQRENSHDNNKCYPKQSEYRRYDKKHIQKFLKWKGIFNGTEPIKEALPKMTVKRLSPGFPIKVSEISSTWRDPFLHVIVAERLE</sequence>
<evidence type="ECO:0000313" key="1">
    <source>
        <dbReference type="EMBL" id="GIY59539.1"/>
    </source>
</evidence>